<sequence length="1170" mass="129527">MPDKQKGNFFVDFMMGGVSAAVAKTAAAPIERVKLLIQNQDEMLKQGRLATPYKGIGDCFVRVVREEGVYSLWRGNLANVIRYFPTQALNFAFKDKFKRMFNKDKNRDGYWAWFAGNLLSGGAAGAASLTFVYSLDFARTRLANDAKNAKKGGERQFNGLIDVYRKTLASDGFLGLYRGFNISVMGIIVYRGLYFGMYDSLKPALPANIQNSFLASFLLGWGVTTSAGLASYPIDTVRRRMMMTTGSGVKYKSSLHAFREIIANEGVRSLFKGAGANILRGIAGAGVLSGYDKLQEIFFGKVYKGGSGDALSMDFDFRLKDQTVRQNATDTLAKAATESYAQYALALASELANEQSDPDIRSAAGVALKNTLQVREFARKAECRERWLSTDAAIRAQIKQLALSTLNSQQPKASNATGQVIAAIAEVEIPERQWPELIATLFENMKNESVHLRQSTLQALGWICEFTPPEALIAQADQILTTVVQGARREEPSQDVRLAAINALYNALEFIQDNFEREGERNYIMQVVCEATQSEDDRVKVAAFECLVRIMQLYYDKMKFYMEKALFGLTVLGMKQENPNVALQAVEFWSTVCDEEISIREEELEYAGEPEPYERQNFGFATAALSEILPVLLWLLTRQEEDQDEDEWNVSMAAATCIALLAQCVENHIVQPVIPFVEQHIKNEDWRYREAAVMAFGSILEGPDEIVLAPLVEQALPVLIEMMRDPVVNVKDTVAWTLGRVSDVLSSCIKPDIHLSDLIQALVYGLQDNPRVVANCCWSLMNLALSFGAMEGTEMDTSYLSMYFEGILTALMQFTQNADNEANARTSAYEAISTLAANAAKDCYPIVESLTVETLRRLKATIAVQGQILGIDERNAHAELQSNLLSVLTSCIRKLGSGMHPMADETMKTLLELLSSASRQSTITEDAFLAVGALTTALEADFSRYLDAFSTFLYAALQNHEEHQLCAIAVGLIGDICRALGEGSLPYCHTFMNYLIQNLQSPILHRNVKPAILSCFGDIAMAIGGNFDQFLEVVMLVLLQAGQMRIDPNNYDMADYANQLHEGILEAYTGVVQGLKAGQKANLLLPYVQNVFALCGMVYEGSHRSDSVTRSLIGLLGDLAEAFPNGEIKQLLQADWILPCLREGRTNRSMGAGTKEVARWAKEMIKRATA</sequence>
<reference evidence="24 25" key="1">
    <citation type="journal article" date="2017" name="Mycologia">
        <title>Bifiguratus adelaidae, gen. et sp. nov., a new member of Mucoromycotina in endophytic and soil-dwelling habitats.</title>
        <authorList>
            <person name="Torres-Cruz T.J."/>
            <person name="Billingsley Tobias T.L."/>
            <person name="Almatruk M."/>
            <person name="Hesse C."/>
            <person name="Kuske C.R."/>
            <person name="Desiro A."/>
            <person name="Benucci G.M."/>
            <person name="Bonito G."/>
            <person name="Stajich J.E."/>
            <person name="Dunlap C."/>
            <person name="Arnold A.E."/>
            <person name="Porras-Alfaro A."/>
        </authorList>
    </citation>
    <scope>NUCLEOTIDE SEQUENCE [LARGE SCALE GENOMIC DNA]</scope>
    <source>
        <strain evidence="24 25">AZ0501</strain>
    </source>
</reference>
<dbReference type="Proteomes" id="UP000242875">
    <property type="component" value="Unassembled WGS sequence"/>
</dbReference>
<comment type="catalytic activity">
    <reaction evidence="16">
        <text>ADP(in) + ATP(out) = ADP(out) + ATP(in)</text>
        <dbReference type="Rhea" id="RHEA:34999"/>
        <dbReference type="ChEBI" id="CHEBI:30616"/>
        <dbReference type="ChEBI" id="CHEBI:456216"/>
    </reaction>
    <physiologicalReaction direction="left-to-right" evidence="16">
        <dbReference type="Rhea" id="RHEA:35000"/>
    </physiologicalReaction>
</comment>
<dbReference type="GO" id="GO:0031267">
    <property type="term" value="F:small GTPase binding"/>
    <property type="evidence" value="ECO:0007669"/>
    <property type="project" value="InterPro"/>
</dbReference>
<evidence type="ECO:0000256" key="5">
    <source>
        <dbReference type="ARBA" id="ARBA00011245"/>
    </source>
</evidence>
<dbReference type="InterPro" id="IPR018108">
    <property type="entry name" value="MCP_transmembrane"/>
</dbReference>
<dbReference type="SMART" id="SM00913">
    <property type="entry name" value="IBN_N"/>
    <property type="match status" value="1"/>
</dbReference>
<evidence type="ECO:0000256" key="20">
    <source>
        <dbReference type="PROSITE-ProRule" id="PRU00103"/>
    </source>
</evidence>
<dbReference type="PROSITE" id="PS50920">
    <property type="entry name" value="SOLCAR"/>
    <property type="match status" value="3"/>
</dbReference>
<dbReference type="Gene3D" id="1.50.40.10">
    <property type="entry name" value="Mitochondrial carrier domain"/>
    <property type="match status" value="1"/>
</dbReference>
<evidence type="ECO:0000256" key="12">
    <source>
        <dbReference type="ARBA" id="ARBA00022927"/>
    </source>
</evidence>
<feature type="repeat" description="Solcar" evidence="21">
    <location>
        <begin position="7"/>
        <end position="100"/>
    </location>
</feature>
<dbReference type="InterPro" id="IPR058584">
    <property type="entry name" value="IMB1_TNPO1-like_TPR"/>
</dbReference>
<comment type="function">
    <text evidence="17">ADP:ATP antiporter that mediates import of ADP into the mitochondrial matrix for ATP synthesis, and export of ATP out to fuel the cell. Cycles between the cytoplasmic-open state (c-state) and the matrix-open state (m-state): operates by the alternating access mechanism with a single substrate-binding site intermittently exposed to either the cytosolic (c-state) or matrix (m-state) side of the inner mitochondrial membrane.</text>
</comment>
<dbReference type="AlphaFoldDB" id="A0A261Y1C9"/>
<evidence type="ECO:0000256" key="7">
    <source>
        <dbReference type="ARBA" id="ARBA00022449"/>
    </source>
</evidence>
<evidence type="ECO:0000256" key="13">
    <source>
        <dbReference type="ARBA" id="ARBA00022989"/>
    </source>
</evidence>
<dbReference type="InterPro" id="IPR002067">
    <property type="entry name" value="MCP"/>
</dbReference>
<dbReference type="GO" id="GO:1990544">
    <property type="term" value="P:mitochondrial ATP transmembrane transport"/>
    <property type="evidence" value="ECO:0007669"/>
    <property type="project" value="InterPro"/>
</dbReference>
<keyword evidence="9 21" id="KW-0812">Transmembrane</keyword>
<dbReference type="GO" id="GO:0006886">
    <property type="term" value="P:intracellular protein transport"/>
    <property type="evidence" value="ECO:0007669"/>
    <property type="project" value="InterPro"/>
</dbReference>
<evidence type="ECO:0000256" key="15">
    <source>
        <dbReference type="ARBA" id="ARBA00023136"/>
    </source>
</evidence>
<dbReference type="InterPro" id="IPR016024">
    <property type="entry name" value="ARM-type_fold"/>
</dbReference>
<dbReference type="GO" id="GO:0140021">
    <property type="term" value="P:mitochondrial ADP transmembrane transport"/>
    <property type="evidence" value="ECO:0007669"/>
    <property type="project" value="InterPro"/>
</dbReference>
<comment type="similarity">
    <text evidence="3">Belongs to the mitochondrial carrier (TC 2.A.29) family.</text>
</comment>
<keyword evidence="6" id="KW-0813">Transport</keyword>
<evidence type="ECO:0000256" key="1">
    <source>
        <dbReference type="ARBA" id="ARBA00004448"/>
    </source>
</evidence>
<dbReference type="SUPFAM" id="SSF48371">
    <property type="entry name" value="ARM repeat"/>
    <property type="match status" value="1"/>
</dbReference>
<gene>
    <name evidence="24" type="ORF">BZG36_03160</name>
</gene>
<evidence type="ECO:0000256" key="16">
    <source>
        <dbReference type="ARBA" id="ARBA00024143"/>
    </source>
</evidence>
<dbReference type="InterPro" id="IPR011989">
    <property type="entry name" value="ARM-like"/>
</dbReference>
<keyword evidence="12" id="KW-0653">Protein transport</keyword>
<dbReference type="Pfam" id="PF00153">
    <property type="entry name" value="Mito_carr"/>
    <property type="match status" value="3"/>
</dbReference>
<dbReference type="InterPro" id="IPR001494">
    <property type="entry name" value="Importin-beta_N"/>
</dbReference>
<keyword evidence="14" id="KW-0496">Mitochondrion</keyword>
<dbReference type="PRINTS" id="PR00926">
    <property type="entry name" value="MITOCARRIER"/>
</dbReference>
<feature type="repeat" description="HEAT" evidence="20">
    <location>
        <begin position="715"/>
        <end position="747"/>
    </location>
</feature>
<dbReference type="PANTHER" id="PTHR45635">
    <property type="entry name" value="ADP,ATP CARRIER PROTEIN 1-RELATED-RELATED"/>
    <property type="match status" value="1"/>
</dbReference>
<evidence type="ECO:0000256" key="2">
    <source>
        <dbReference type="ARBA" id="ARBA00004496"/>
    </source>
</evidence>
<keyword evidence="11" id="KW-0999">Mitochondrion inner membrane</keyword>
<dbReference type="Pfam" id="PF25574">
    <property type="entry name" value="TPR_IMB1"/>
    <property type="match status" value="1"/>
</dbReference>
<keyword evidence="8" id="KW-0963">Cytoplasm</keyword>
<evidence type="ECO:0000256" key="8">
    <source>
        <dbReference type="ARBA" id="ARBA00022490"/>
    </source>
</evidence>
<dbReference type="InterPro" id="IPR002113">
    <property type="entry name" value="ADT_euk_type"/>
</dbReference>
<proteinExistence type="inferred from homology"/>
<dbReference type="FunFam" id="1.50.40.10:FF:000096">
    <property type="entry name" value="ADP,ATP carrier protein 1, mitochondrial"/>
    <property type="match status" value="1"/>
</dbReference>
<dbReference type="PANTHER" id="PTHR45635:SF14">
    <property type="entry name" value="ADP_ATP TRANSLOCASE"/>
    <property type="match status" value="1"/>
</dbReference>
<dbReference type="Pfam" id="PF25780">
    <property type="entry name" value="TPR_IPO5"/>
    <property type="match status" value="1"/>
</dbReference>
<organism evidence="24 25">
    <name type="scientific">Bifiguratus adelaidae</name>
    <dbReference type="NCBI Taxonomy" id="1938954"/>
    <lineage>
        <taxon>Eukaryota</taxon>
        <taxon>Fungi</taxon>
        <taxon>Fungi incertae sedis</taxon>
        <taxon>Mucoromycota</taxon>
        <taxon>Mucoromycotina</taxon>
        <taxon>Endogonomycetes</taxon>
        <taxon>Endogonales</taxon>
        <taxon>Endogonales incertae sedis</taxon>
        <taxon>Bifiguratus</taxon>
    </lineage>
</organism>
<evidence type="ECO:0000256" key="22">
    <source>
        <dbReference type="SAM" id="Phobius"/>
    </source>
</evidence>
<dbReference type="InterPro" id="IPR023395">
    <property type="entry name" value="MCP_dom_sf"/>
</dbReference>
<keyword evidence="25" id="KW-1185">Reference proteome</keyword>
<dbReference type="Pfam" id="PF03810">
    <property type="entry name" value="IBN_N"/>
    <property type="match status" value="1"/>
</dbReference>
<evidence type="ECO:0000313" key="25">
    <source>
        <dbReference type="Proteomes" id="UP000242875"/>
    </source>
</evidence>
<keyword evidence="10" id="KW-0677">Repeat</keyword>
<feature type="transmembrane region" description="Helical" evidence="22">
    <location>
        <begin position="175"/>
        <end position="193"/>
    </location>
</feature>
<evidence type="ECO:0000256" key="19">
    <source>
        <dbReference type="ARBA" id="ARBA00083566"/>
    </source>
</evidence>
<comment type="similarity">
    <text evidence="4">Belongs to the importin beta family. Importin beta-1 subfamily.</text>
</comment>
<dbReference type="Pfam" id="PF13513">
    <property type="entry name" value="HEAT_EZ"/>
    <property type="match status" value="1"/>
</dbReference>
<dbReference type="OrthoDB" id="10263328at2759"/>
<feature type="transmembrane region" description="Helical" evidence="22">
    <location>
        <begin position="213"/>
        <end position="234"/>
    </location>
</feature>
<evidence type="ECO:0000256" key="17">
    <source>
        <dbReference type="ARBA" id="ARBA00045250"/>
    </source>
</evidence>
<evidence type="ECO:0000313" key="24">
    <source>
        <dbReference type="EMBL" id="OZJ04304.1"/>
    </source>
</evidence>
<evidence type="ECO:0000256" key="21">
    <source>
        <dbReference type="PROSITE-ProRule" id="PRU00282"/>
    </source>
</evidence>
<feature type="transmembrane region" description="Helical" evidence="22">
    <location>
        <begin position="110"/>
        <end position="133"/>
    </location>
</feature>
<comment type="subcellular location">
    <subcellularLocation>
        <location evidence="2">Cytoplasm</location>
    </subcellularLocation>
    <subcellularLocation>
        <location evidence="1">Mitochondrion inner membrane</location>
        <topology evidence="1">Multi-pass membrane protein</topology>
    </subcellularLocation>
</comment>
<keyword evidence="15 21" id="KW-0472">Membrane</keyword>
<dbReference type="PROSITE" id="PS50166">
    <property type="entry name" value="IMPORTIN_B_NT"/>
    <property type="match status" value="1"/>
</dbReference>
<comment type="caution">
    <text evidence="24">The sequence shown here is derived from an EMBL/GenBank/DDBJ whole genome shotgun (WGS) entry which is preliminary data.</text>
</comment>
<feature type="repeat" description="Solcar" evidence="21">
    <location>
        <begin position="112"/>
        <end position="204"/>
    </location>
</feature>
<evidence type="ECO:0000256" key="6">
    <source>
        <dbReference type="ARBA" id="ARBA00022448"/>
    </source>
</evidence>
<dbReference type="InterPro" id="IPR057672">
    <property type="entry name" value="TPR_IPO4/5"/>
</dbReference>
<evidence type="ECO:0000256" key="10">
    <source>
        <dbReference type="ARBA" id="ARBA00022737"/>
    </source>
</evidence>
<dbReference type="GO" id="GO:0005471">
    <property type="term" value="F:ATP:ADP antiporter activity"/>
    <property type="evidence" value="ECO:0007669"/>
    <property type="project" value="InterPro"/>
</dbReference>
<keyword evidence="13 22" id="KW-1133">Transmembrane helix</keyword>
<name>A0A261Y1C9_9FUNG</name>
<protein>
    <recommendedName>
        <fullName evidence="18">Importin-95</fullName>
    </recommendedName>
    <alternativeName>
        <fullName evidence="19">Karyopherin-95</fullName>
    </alternativeName>
</protein>
<dbReference type="GO" id="GO:0005743">
    <property type="term" value="C:mitochondrial inner membrane"/>
    <property type="evidence" value="ECO:0007669"/>
    <property type="project" value="UniProtKB-SubCell"/>
</dbReference>
<evidence type="ECO:0000256" key="9">
    <source>
        <dbReference type="ARBA" id="ARBA00022692"/>
    </source>
</evidence>
<evidence type="ECO:0000256" key="4">
    <source>
        <dbReference type="ARBA" id="ARBA00010907"/>
    </source>
</evidence>
<dbReference type="Gene3D" id="1.25.10.10">
    <property type="entry name" value="Leucine-rich Repeat Variant"/>
    <property type="match status" value="1"/>
</dbReference>
<accession>A0A261Y1C9</accession>
<comment type="subunit">
    <text evidence="5">Monomer.</text>
</comment>
<evidence type="ECO:0000259" key="23">
    <source>
        <dbReference type="PROSITE" id="PS50166"/>
    </source>
</evidence>
<dbReference type="PRINTS" id="PR00927">
    <property type="entry name" value="ADPTRNSLCASE"/>
</dbReference>
<dbReference type="EMBL" id="MVBO01000045">
    <property type="protein sequence ID" value="OZJ04304.1"/>
    <property type="molecule type" value="Genomic_DNA"/>
</dbReference>
<evidence type="ECO:0000256" key="11">
    <source>
        <dbReference type="ARBA" id="ARBA00022792"/>
    </source>
</evidence>
<dbReference type="FunFam" id="1.25.10.10:FF:000027">
    <property type="entry name" value="Importin subunit beta-1"/>
    <property type="match status" value="1"/>
</dbReference>
<dbReference type="InterPro" id="IPR021133">
    <property type="entry name" value="HEAT_type_2"/>
</dbReference>
<keyword evidence="7" id="KW-0050">Antiport</keyword>
<evidence type="ECO:0000256" key="18">
    <source>
        <dbReference type="ARBA" id="ARBA00079884"/>
    </source>
</evidence>
<evidence type="ECO:0000256" key="3">
    <source>
        <dbReference type="ARBA" id="ARBA00006375"/>
    </source>
</evidence>
<feature type="domain" description="Importin N-terminal" evidence="23">
    <location>
        <begin position="328"/>
        <end position="408"/>
    </location>
</feature>
<evidence type="ECO:0000256" key="14">
    <source>
        <dbReference type="ARBA" id="ARBA00023128"/>
    </source>
</evidence>
<dbReference type="PROSITE" id="PS50077">
    <property type="entry name" value="HEAT_REPEAT"/>
    <property type="match status" value="1"/>
</dbReference>
<dbReference type="SUPFAM" id="SSF103506">
    <property type="entry name" value="Mitochondrial carrier"/>
    <property type="match status" value="1"/>
</dbReference>
<feature type="repeat" description="Solcar" evidence="21">
    <location>
        <begin position="211"/>
        <end position="297"/>
    </location>
</feature>